<dbReference type="PATRIC" id="fig|1423786.4.peg.3055"/>
<dbReference type="PANTHER" id="PTHR34297:SF2">
    <property type="entry name" value="ASP23_GLS24 FAMILY ENVELOPE STRESS RESPONSE PROTEIN"/>
    <property type="match status" value="1"/>
</dbReference>
<accession>A0A0R1YQL8</accession>
<gene>
    <name evidence="2" type="ORF">FD47_GL002904</name>
</gene>
<evidence type="ECO:0000256" key="1">
    <source>
        <dbReference type="ARBA" id="ARBA00005721"/>
    </source>
</evidence>
<dbReference type="EMBL" id="AZFZ01000009">
    <property type="protein sequence ID" value="KRM44798.1"/>
    <property type="molecule type" value="Genomic_DNA"/>
</dbReference>
<dbReference type="RefSeq" id="WP_054733139.1">
    <property type="nucleotide sequence ID" value="NZ_AZFZ01000009.1"/>
</dbReference>
<evidence type="ECO:0000313" key="3">
    <source>
        <dbReference type="Proteomes" id="UP000051010"/>
    </source>
</evidence>
<reference evidence="2 3" key="1">
    <citation type="journal article" date="2015" name="Genome Announc.">
        <title>Expanding the biotechnology potential of lactobacilli through comparative genomics of 213 strains and associated genera.</title>
        <authorList>
            <person name="Sun Z."/>
            <person name="Harris H.M."/>
            <person name="McCann A."/>
            <person name="Guo C."/>
            <person name="Argimon S."/>
            <person name="Zhang W."/>
            <person name="Yang X."/>
            <person name="Jeffery I.B."/>
            <person name="Cooney J.C."/>
            <person name="Kagawa T.F."/>
            <person name="Liu W."/>
            <person name="Song Y."/>
            <person name="Salvetti E."/>
            <person name="Wrobel A."/>
            <person name="Rasinkangas P."/>
            <person name="Parkhill J."/>
            <person name="Rea M.C."/>
            <person name="O'Sullivan O."/>
            <person name="Ritari J."/>
            <person name="Douillard F.P."/>
            <person name="Paul Ross R."/>
            <person name="Yang R."/>
            <person name="Briner A.E."/>
            <person name="Felis G.E."/>
            <person name="de Vos W.M."/>
            <person name="Barrangou R."/>
            <person name="Klaenhammer T.R."/>
            <person name="Caufield P.W."/>
            <person name="Cui Y."/>
            <person name="Zhang H."/>
            <person name="O'Toole P.W."/>
        </authorList>
    </citation>
    <scope>NUCLEOTIDE SEQUENCE [LARGE SCALE GENOMIC DNA]</scope>
    <source>
        <strain evidence="2 3">DSM 18390</strain>
    </source>
</reference>
<protein>
    <recommendedName>
        <fullName evidence="4">Asp23/Gls24 family envelope stress response protein</fullName>
    </recommendedName>
</protein>
<evidence type="ECO:0000313" key="2">
    <source>
        <dbReference type="EMBL" id="KRM44798.1"/>
    </source>
</evidence>
<dbReference type="InterPro" id="IPR005531">
    <property type="entry name" value="Asp23"/>
</dbReference>
<evidence type="ECO:0008006" key="4">
    <source>
        <dbReference type="Google" id="ProtNLM"/>
    </source>
</evidence>
<comment type="caution">
    <text evidence="2">The sequence shown here is derived from an EMBL/GenBank/DDBJ whole genome shotgun (WGS) entry which is preliminary data.</text>
</comment>
<dbReference type="Pfam" id="PF03780">
    <property type="entry name" value="Asp23"/>
    <property type="match status" value="1"/>
</dbReference>
<dbReference type="Proteomes" id="UP000051010">
    <property type="component" value="Unassembled WGS sequence"/>
</dbReference>
<dbReference type="AlphaFoldDB" id="A0A0R1YQL8"/>
<organism evidence="2 3">
    <name type="scientific">Lentilactobacillus parafarraginis DSM 18390 = JCM 14109</name>
    <dbReference type="NCBI Taxonomy" id="1423786"/>
    <lineage>
        <taxon>Bacteria</taxon>
        <taxon>Bacillati</taxon>
        <taxon>Bacillota</taxon>
        <taxon>Bacilli</taxon>
        <taxon>Lactobacillales</taxon>
        <taxon>Lactobacillaceae</taxon>
        <taxon>Lentilactobacillus</taxon>
    </lineage>
</organism>
<dbReference type="PANTHER" id="PTHR34297">
    <property type="entry name" value="HYPOTHETICAL CYTOSOLIC PROTEIN-RELATED"/>
    <property type="match status" value="1"/>
</dbReference>
<comment type="similarity">
    <text evidence="1">Belongs to the asp23 family.</text>
</comment>
<name>A0A0R1YQL8_9LACO</name>
<proteinExistence type="inferred from homology"/>
<sequence length="121" mass="13237">MAVKIKTKFGTVDIENDVIANVVGGAATDNYGVVGMASRNQIRDNMNDILNRENYFKGVEVKQRDNEILINVYIIVAYGNKISEVAKAVQSKVKYDLQSMLGVTANSVNVIVQGVQVANED</sequence>